<comment type="caution">
    <text evidence="9">The sequence shown here is derived from an EMBL/GenBank/DDBJ whole genome shotgun (WGS) entry which is preliminary data.</text>
</comment>
<feature type="transmembrane region" description="Helical" evidence="8">
    <location>
        <begin position="351"/>
        <end position="368"/>
    </location>
</feature>
<evidence type="ECO:0000256" key="1">
    <source>
        <dbReference type="ARBA" id="ARBA00004651"/>
    </source>
</evidence>
<feature type="transmembrane region" description="Helical" evidence="8">
    <location>
        <begin position="374"/>
        <end position="390"/>
    </location>
</feature>
<dbReference type="Pfam" id="PF09594">
    <property type="entry name" value="GT87"/>
    <property type="match status" value="1"/>
</dbReference>
<keyword evidence="9" id="KW-0328">Glycosyltransferase</keyword>
<evidence type="ECO:0000313" key="9">
    <source>
        <dbReference type="EMBL" id="MEL4457157.1"/>
    </source>
</evidence>
<dbReference type="GO" id="GO:0016757">
    <property type="term" value="F:glycosyltransferase activity"/>
    <property type="evidence" value="ECO:0007669"/>
    <property type="project" value="UniProtKB-KW"/>
</dbReference>
<dbReference type="InterPro" id="IPR018584">
    <property type="entry name" value="GT87"/>
</dbReference>
<feature type="transmembrane region" description="Helical" evidence="8">
    <location>
        <begin position="30"/>
        <end position="48"/>
    </location>
</feature>
<evidence type="ECO:0000256" key="7">
    <source>
        <dbReference type="ARBA" id="ARBA00024033"/>
    </source>
</evidence>
<keyword evidence="10" id="KW-1185">Reference proteome</keyword>
<feature type="transmembrane region" description="Helical" evidence="8">
    <location>
        <begin position="201"/>
        <end position="223"/>
    </location>
</feature>
<feature type="transmembrane region" description="Helical" evidence="8">
    <location>
        <begin position="7"/>
        <end position="24"/>
    </location>
</feature>
<feature type="transmembrane region" description="Helical" evidence="8">
    <location>
        <begin position="229"/>
        <end position="254"/>
    </location>
</feature>
<dbReference type="EMBL" id="JBCDNA010000003">
    <property type="protein sequence ID" value="MEL4457157.1"/>
    <property type="molecule type" value="Genomic_DNA"/>
</dbReference>
<evidence type="ECO:0000256" key="4">
    <source>
        <dbReference type="ARBA" id="ARBA00022692"/>
    </source>
</evidence>
<evidence type="ECO:0000313" key="10">
    <source>
        <dbReference type="Proteomes" id="UP001474120"/>
    </source>
</evidence>
<sequence>MYKYLKPTFAHITLGLILILGFGYCRLFNADSFIPVFTLIAYVSFHKFKNEGKIGNLSRVSLISIFAASIFAFIAFSYIQYGPRHWDFTCFFLYGNVAAKGMNFYNPSDYHTILTTLNIPFQLNAEFIREVIDVGCPYPPPTLLLFSILGSFSYDNALIIWTLINNLFLLGSIFLIRNLFFKRIGFESIMISTILVLTYSWTANIIFYTQILFILLFFLLLFYKYRDQPFGGVFLAVAIFVKPFAAILFMYLIIKRQDKAILFFILSCLIICSITAMAFGIDPFIEYFLNNPTLREPAWLFTEGNNQSLLAQLFRAMPENKSFAKIIYYIASGVLVFIFGGIIYQNKNSQKMFGIFFVILLTVALIIYPSGQRNYAIVHLLSILILLKYLKKLDTSALLIFLFYLVSYAGLFYINIFLLITCLIIIYWERVDFIYYDLRDSIKTGT</sequence>
<feature type="transmembrane region" description="Helical" evidence="8">
    <location>
        <begin position="60"/>
        <end position="79"/>
    </location>
</feature>
<evidence type="ECO:0000256" key="6">
    <source>
        <dbReference type="ARBA" id="ARBA00023136"/>
    </source>
</evidence>
<proteinExistence type="inferred from homology"/>
<feature type="transmembrane region" description="Helical" evidence="8">
    <location>
        <begin position="158"/>
        <end position="180"/>
    </location>
</feature>
<dbReference type="RefSeq" id="WP_342161317.1">
    <property type="nucleotide sequence ID" value="NZ_JBCDNA010000003.1"/>
</dbReference>
<comment type="subcellular location">
    <subcellularLocation>
        <location evidence="1">Cell membrane</location>
        <topology evidence="1">Multi-pass membrane protein</topology>
    </subcellularLocation>
</comment>
<feature type="transmembrane region" description="Helical" evidence="8">
    <location>
        <begin position="326"/>
        <end position="344"/>
    </location>
</feature>
<keyword evidence="6 8" id="KW-0472">Membrane</keyword>
<reference evidence="9 10" key="1">
    <citation type="submission" date="2024-04" db="EMBL/GenBank/DDBJ databases">
        <title>whole genome sequencing of Lutimonas vermicola strain IMCC1616.</title>
        <authorList>
            <person name="Bae S.S."/>
        </authorList>
    </citation>
    <scope>NUCLEOTIDE SEQUENCE [LARGE SCALE GENOMIC DNA]</scope>
    <source>
        <strain evidence="9 10">IMCC1616</strain>
    </source>
</reference>
<feature type="transmembrane region" description="Helical" evidence="8">
    <location>
        <begin position="261"/>
        <end position="281"/>
    </location>
</feature>
<comment type="similarity">
    <text evidence="7">Belongs to the glycosyltransferase 87 family.</text>
</comment>
<evidence type="ECO:0000256" key="8">
    <source>
        <dbReference type="SAM" id="Phobius"/>
    </source>
</evidence>
<keyword evidence="2" id="KW-1003">Cell membrane</keyword>
<feature type="transmembrane region" description="Helical" evidence="8">
    <location>
        <begin position="397"/>
        <end position="428"/>
    </location>
</feature>
<accession>A0ABU9L3Y8</accession>
<name>A0ABU9L3Y8_9FLAO</name>
<dbReference type="Proteomes" id="UP001474120">
    <property type="component" value="Unassembled WGS sequence"/>
</dbReference>
<evidence type="ECO:0000256" key="2">
    <source>
        <dbReference type="ARBA" id="ARBA00022475"/>
    </source>
</evidence>
<protein>
    <submittedName>
        <fullName evidence="9">Glycosyltransferase family 87 protein</fullName>
        <ecNumber evidence="9">2.4.-.-</ecNumber>
    </submittedName>
</protein>
<organism evidence="9 10">
    <name type="scientific">Lutimonas vermicola</name>
    <dbReference type="NCBI Taxonomy" id="414288"/>
    <lineage>
        <taxon>Bacteria</taxon>
        <taxon>Pseudomonadati</taxon>
        <taxon>Bacteroidota</taxon>
        <taxon>Flavobacteriia</taxon>
        <taxon>Flavobacteriales</taxon>
        <taxon>Flavobacteriaceae</taxon>
        <taxon>Lutimonas</taxon>
    </lineage>
</organism>
<evidence type="ECO:0000256" key="5">
    <source>
        <dbReference type="ARBA" id="ARBA00022989"/>
    </source>
</evidence>
<evidence type="ECO:0000256" key="3">
    <source>
        <dbReference type="ARBA" id="ARBA00022679"/>
    </source>
</evidence>
<gene>
    <name evidence="9" type="ORF">AABB81_14715</name>
</gene>
<dbReference type="EC" id="2.4.-.-" evidence="9"/>
<keyword evidence="4 8" id="KW-0812">Transmembrane</keyword>
<keyword evidence="3 9" id="KW-0808">Transferase</keyword>
<keyword evidence="5 8" id="KW-1133">Transmembrane helix</keyword>